<accession>A0ACC6U5Z3</accession>
<comment type="caution">
    <text evidence="1">The sequence shown here is derived from an EMBL/GenBank/DDBJ whole genome shotgun (WGS) entry which is preliminary data.</text>
</comment>
<dbReference type="EMBL" id="JBFRCH010000018">
    <property type="protein sequence ID" value="MEX3935118.1"/>
    <property type="molecule type" value="Genomic_DNA"/>
</dbReference>
<keyword evidence="2" id="KW-1185">Reference proteome</keyword>
<sequence length="367" mass="40528">MRQSPYPGSSIMDMRRKSNEAPKLAAALHLERRTADAGEAGIARGAHERPVVTQRIGFFLVPNFSMMALSSATEPLRAANRMSGKPLYSWHLISADGEPVSSSSGFSLLPESAMTSSIAVDQLFVVASIDVENYRNASVFDFLRRYAASGRPLGGISLGTMILARAGLLDKRRCTIHWEALKALADEFPSLTVTRDLYCIDGDRLTCGGGTAAIDLMLDMIARAHSHRLAADVADQFLHTRIRASQESQKMAIQWRYGIEDRRIVNAITLMEQNIERPVPVQTIASLVGISPRQIERMWLKHFGMGPSQFYLDVRLKAAQKLLHESTSSIFDIALQCGFTSASHLGRCYRKAFSITPGQERASKTKV</sequence>
<gene>
    <name evidence="1" type="ORF">AB4Y32_25565</name>
</gene>
<protein>
    <submittedName>
        <fullName evidence="1">GlxA family transcriptional regulator</fullName>
    </submittedName>
</protein>
<evidence type="ECO:0000313" key="1">
    <source>
        <dbReference type="EMBL" id="MEX3935118.1"/>
    </source>
</evidence>
<proteinExistence type="predicted"/>
<name>A0ACC6U5Z3_9BURK</name>
<reference evidence="1" key="1">
    <citation type="submission" date="2024-07" db="EMBL/GenBank/DDBJ databases">
        <title>A survey of Mimosa microsymbionts across Brazilian biomes reveals a high diversity of Paraburkholderia nodulating endemic species, but also that Cupriavidus is common as a symbiont of widespread species.</title>
        <authorList>
            <person name="Rouws L."/>
            <person name="Barauna A."/>
            <person name="Beukes C."/>
            <person name="Rouws J.R.C."/>
            <person name="De Faria S.M."/>
            <person name="Gross E."/>
            <person name="Bueno Dos Reis Junior F."/>
            <person name="Simon M.F."/>
            <person name="Maluk M."/>
            <person name="Odee D.W."/>
            <person name="Kenicer G."/>
            <person name="Young J.P.W."/>
            <person name="Reis V.M."/>
            <person name="Zilli J."/>
            <person name="James E.K."/>
        </authorList>
    </citation>
    <scope>NUCLEOTIDE SEQUENCE</scope>
    <source>
        <strain evidence="1">EG181B</strain>
    </source>
</reference>
<evidence type="ECO:0000313" key="2">
    <source>
        <dbReference type="Proteomes" id="UP001558850"/>
    </source>
</evidence>
<organism evidence="1 2">
    <name type="scientific">Paraburkholderia phymatum</name>
    <dbReference type="NCBI Taxonomy" id="148447"/>
    <lineage>
        <taxon>Bacteria</taxon>
        <taxon>Pseudomonadati</taxon>
        <taxon>Pseudomonadota</taxon>
        <taxon>Betaproteobacteria</taxon>
        <taxon>Burkholderiales</taxon>
        <taxon>Burkholderiaceae</taxon>
        <taxon>Paraburkholderia</taxon>
    </lineage>
</organism>
<dbReference type="Proteomes" id="UP001558850">
    <property type="component" value="Unassembled WGS sequence"/>
</dbReference>